<dbReference type="EMBL" id="KQ964252">
    <property type="protein sequence ID" value="KXJ90693.1"/>
    <property type="molecule type" value="Genomic_DNA"/>
</dbReference>
<dbReference type="PROSITE" id="PS51165">
    <property type="entry name" value="THUMP"/>
    <property type="match status" value="1"/>
</dbReference>
<dbReference type="Gene3D" id="3.30.2300.10">
    <property type="entry name" value="THUMP superfamily"/>
    <property type="match status" value="1"/>
</dbReference>
<dbReference type="PANTHER" id="PTHR13452:SF10">
    <property type="entry name" value="THUMP DOMAIN-CONTAINING PROTEIN 1"/>
    <property type="match status" value="1"/>
</dbReference>
<evidence type="ECO:0000256" key="2">
    <source>
        <dbReference type="SAM" id="MobiDB-lite"/>
    </source>
</evidence>
<dbReference type="GO" id="GO:0003723">
    <property type="term" value="F:RNA binding"/>
    <property type="evidence" value="ECO:0007669"/>
    <property type="project" value="UniProtKB-UniRule"/>
</dbReference>
<evidence type="ECO:0000313" key="4">
    <source>
        <dbReference type="EMBL" id="KXJ90693.1"/>
    </source>
</evidence>
<reference evidence="5" key="1">
    <citation type="submission" date="2016-02" db="EMBL/GenBank/DDBJ databases">
        <title>Draft genome sequence of Microdochium bolleyi, a fungal endophyte of beachgrass.</title>
        <authorList>
            <consortium name="DOE Joint Genome Institute"/>
            <person name="David A.S."/>
            <person name="May G."/>
            <person name="Haridas S."/>
            <person name="Lim J."/>
            <person name="Wang M."/>
            <person name="Labutti K."/>
            <person name="Lipzen A."/>
            <person name="Barry K."/>
            <person name="Grigoriev I.V."/>
        </authorList>
    </citation>
    <scope>NUCLEOTIDE SEQUENCE [LARGE SCALE GENOMIC DNA]</scope>
    <source>
        <strain evidence="5">J235TASD1</strain>
    </source>
</reference>
<feature type="region of interest" description="Disordered" evidence="2">
    <location>
        <begin position="225"/>
        <end position="258"/>
    </location>
</feature>
<evidence type="ECO:0000256" key="1">
    <source>
        <dbReference type="PROSITE-ProRule" id="PRU00529"/>
    </source>
</evidence>
<dbReference type="OrthoDB" id="367221at2759"/>
<name>A0A136J0P1_9PEZI</name>
<accession>A0A136J0P1</accession>
<evidence type="ECO:0000313" key="5">
    <source>
        <dbReference type="Proteomes" id="UP000070501"/>
    </source>
</evidence>
<evidence type="ECO:0000259" key="3">
    <source>
        <dbReference type="PROSITE" id="PS51165"/>
    </source>
</evidence>
<gene>
    <name evidence="4" type="ORF">Micbo1qcDRAFT_72236</name>
</gene>
<keyword evidence="5" id="KW-1185">Reference proteome</keyword>
<dbReference type="Proteomes" id="UP000070501">
    <property type="component" value="Unassembled WGS sequence"/>
</dbReference>
<dbReference type="CDD" id="cd11717">
    <property type="entry name" value="THUMP_THUMPD1_like"/>
    <property type="match status" value="1"/>
</dbReference>
<organism evidence="4 5">
    <name type="scientific">Microdochium bolleyi</name>
    <dbReference type="NCBI Taxonomy" id="196109"/>
    <lineage>
        <taxon>Eukaryota</taxon>
        <taxon>Fungi</taxon>
        <taxon>Dikarya</taxon>
        <taxon>Ascomycota</taxon>
        <taxon>Pezizomycotina</taxon>
        <taxon>Sordariomycetes</taxon>
        <taxon>Xylariomycetidae</taxon>
        <taxon>Xylariales</taxon>
        <taxon>Microdochiaceae</taxon>
        <taxon>Microdochium</taxon>
    </lineage>
</organism>
<dbReference type="SUPFAM" id="SSF143437">
    <property type="entry name" value="THUMP domain-like"/>
    <property type="match status" value="1"/>
</dbReference>
<dbReference type="InterPro" id="IPR040183">
    <property type="entry name" value="THUMPD1-like"/>
</dbReference>
<feature type="domain" description="THUMP" evidence="3">
    <location>
        <begin position="182"/>
        <end position="312"/>
    </location>
</feature>
<dbReference type="InParanoid" id="A0A136J0P1"/>
<sequence>MEKSGKRKGGPSNGSHGGSQPKRSKGGSGNKWQTPSQREKLDSLRTLQVGDVGVWVTCQRGKERQARAEMARICDDYGKKLYNIDPPDEHAEAGNDDEEGGAEDDIEASIQRELEGMKPANRPKDPPFETVRSGLDCLFFLRTRPPVDPIELARQICLDAAKPAVVAVPKEGGDAGDDAGIRGGATAIGISRFVNRFTPVTVLGRATEKNLDELARQVLAEHFRLAGDDGDGDDDSKPENGDGSSESAPPPPPPSSYAIRPTFRAHNLLKRDDVIKKIASLVDVRHKVNLTSPDKVVLVDIYQTFCGMSVVPGDWESLKRYNIHELKMAAAGVKKDGAAEAKGDAYRKAKAESKGEGEL</sequence>
<feature type="region of interest" description="Disordered" evidence="2">
    <location>
        <begin position="82"/>
        <end position="103"/>
    </location>
</feature>
<dbReference type="STRING" id="196109.A0A136J0P1"/>
<feature type="region of interest" description="Disordered" evidence="2">
    <location>
        <begin position="333"/>
        <end position="359"/>
    </location>
</feature>
<feature type="region of interest" description="Disordered" evidence="2">
    <location>
        <begin position="1"/>
        <end position="45"/>
    </location>
</feature>
<dbReference type="AlphaFoldDB" id="A0A136J0P1"/>
<dbReference type="InterPro" id="IPR004114">
    <property type="entry name" value="THUMP_dom"/>
</dbReference>
<dbReference type="GO" id="GO:0006400">
    <property type="term" value="P:tRNA modification"/>
    <property type="evidence" value="ECO:0007669"/>
    <property type="project" value="InterPro"/>
</dbReference>
<proteinExistence type="predicted"/>
<feature type="compositionally biased region" description="Acidic residues" evidence="2">
    <location>
        <begin position="94"/>
        <end position="103"/>
    </location>
</feature>
<dbReference type="Pfam" id="PF02926">
    <property type="entry name" value="THUMP"/>
    <property type="match status" value="1"/>
</dbReference>
<dbReference type="FunCoup" id="A0A136J0P1">
    <property type="interactions" value="834"/>
</dbReference>
<dbReference type="PANTHER" id="PTHR13452">
    <property type="entry name" value="THUMP DOMAIN CONTAINING PROTEIN 1-RELATED"/>
    <property type="match status" value="1"/>
</dbReference>
<protein>
    <recommendedName>
        <fullName evidence="3">THUMP domain-containing protein</fullName>
    </recommendedName>
</protein>
<keyword evidence="1" id="KW-0694">RNA-binding</keyword>